<evidence type="ECO:0000313" key="1">
    <source>
        <dbReference type="EMBL" id="CAH3025138.1"/>
    </source>
</evidence>
<organism evidence="1 2">
    <name type="scientific">Porites evermanni</name>
    <dbReference type="NCBI Taxonomy" id="104178"/>
    <lineage>
        <taxon>Eukaryota</taxon>
        <taxon>Metazoa</taxon>
        <taxon>Cnidaria</taxon>
        <taxon>Anthozoa</taxon>
        <taxon>Hexacorallia</taxon>
        <taxon>Scleractinia</taxon>
        <taxon>Fungiina</taxon>
        <taxon>Poritidae</taxon>
        <taxon>Porites</taxon>
    </lineage>
</organism>
<protein>
    <submittedName>
        <fullName evidence="1">Uncharacterized protein</fullName>
    </submittedName>
</protein>
<evidence type="ECO:0000313" key="2">
    <source>
        <dbReference type="Proteomes" id="UP001159427"/>
    </source>
</evidence>
<proteinExistence type="predicted"/>
<reference evidence="1 2" key="1">
    <citation type="submission" date="2022-05" db="EMBL/GenBank/DDBJ databases">
        <authorList>
            <consortium name="Genoscope - CEA"/>
            <person name="William W."/>
        </authorList>
    </citation>
    <scope>NUCLEOTIDE SEQUENCE [LARGE SCALE GENOMIC DNA]</scope>
</reference>
<keyword evidence="2" id="KW-1185">Reference proteome</keyword>
<dbReference type="Proteomes" id="UP001159427">
    <property type="component" value="Unassembled WGS sequence"/>
</dbReference>
<sequence length="330" mass="37522">MQNSSEVVLVSYSAFKSNPPNEFKLNKDGAEVLRLPDSSQVTIISDKQELSNTDKINLVKTTSELDALRNQLFNRPLLLLVTCGKHVPHGQRLNKRGEYLSIRDPEWWIQSNSTPWMNPYARWGTEHCTSLYEERYIRPEFVVSVDTSIPDIRRMLEDGLNKAENMLYEKASFAVEFDFNPMILRWWKTQGIRRYDSMECLEMTAAVGANFVVTNCSAVNHFFDCHPAWCACWPCYLLIAVPYKMWRNAFQGIRDISITMEGNAISANPGSSSYSLVDLHRSPVRDTQPAGDAQGMVPGLIPVAHGIPQHTFFPLHSLQGSLGNPRFKFN</sequence>
<comment type="caution">
    <text evidence="1">The sequence shown here is derived from an EMBL/GenBank/DDBJ whole genome shotgun (WGS) entry which is preliminary data.</text>
</comment>
<gene>
    <name evidence="1" type="ORF">PEVE_00025141</name>
</gene>
<dbReference type="EMBL" id="CALNXI010000338">
    <property type="protein sequence ID" value="CAH3025138.1"/>
    <property type="molecule type" value="Genomic_DNA"/>
</dbReference>
<accession>A0ABN8M697</accession>
<name>A0ABN8M697_9CNID</name>